<comment type="catalytic activity">
    <reaction evidence="21">
        <text>L-seryl-[receptor-protein] + ATP = O-phospho-L-seryl-[receptor-protein] + ADP + H(+)</text>
        <dbReference type="Rhea" id="RHEA:18673"/>
        <dbReference type="Rhea" id="RHEA-COMP:11022"/>
        <dbReference type="Rhea" id="RHEA-COMP:11023"/>
        <dbReference type="ChEBI" id="CHEBI:15378"/>
        <dbReference type="ChEBI" id="CHEBI:29999"/>
        <dbReference type="ChEBI" id="CHEBI:30616"/>
        <dbReference type="ChEBI" id="CHEBI:83421"/>
        <dbReference type="ChEBI" id="CHEBI:456216"/>
        <dbReference type="EC" id="2.7.11.30"/>
    </reaction>
</comment>
<comment type="function">
    <text evidence="27">Serine/threonine protein kinase which forms a receptor complex on ligand binding. The receptor complex consists of 2 type II and 2 type I transmembrane serine/threonine kinases. Type II receptors phosphorylate and activate type I receptors which autophosphorylate, then bind and activate SMAD transcriptional regulators, SMAD2 and SMAD3. Receptor for activin AB, activin B, activin E and NODAL. Upon NODAL binding, activation results in increased apoptosis and reduced proliferation through suppression of AKT signaling and the activation of Smad2-dependent signaling pathway in pancreatic beta-cells, trophoblasts, epithelial or neuronal cells. Acts as a positive regulator for macrophage activation partially through down-regulation of PPARG expression.</text>
</comment>
<dbReference type="PANTHER" id="PTHR23255">
    <property type="entry name" value="TRANSFORMING GROWTH FACTOR-BETA RECEPTOR TYPE I AND II"/>
    <property type="match status" value="1"/>
</dbReference>
<dbReference type="InterPro" id="IPR017441">
    <property type="entry name" value="Protein_kinase_ATP_BS"/>
</dbReference>
<dbReference type="GO" id="GO:0071363">
    <property type="term" value="P:cellular response to growth factor stimulus"/>
    <property type="evidence" value="ECO:0007669"/>
    <property type="project" value="TreeGrafter"/>
</dbReference>
<dbReference type="GO" id="GO:0005524">
    <property type="term" value="F:ATP binding"/>
    <property type="evidence" value="ECO:0007669"/>
    <property type="project" value="UniProtKB-UniRule"/>
</dbReference>
<comment type="caution">
    <text evidence="32">The sequence shown here is derived from an EMBL/GenBank/DDBJ whole genome shotgun (WGS) entry which is preliminary data.</text>
</comment>
<dbReference type="SMART" id="SM00467">
    <property type="entry name" value="GS"/>
    <property type="match status" value="2"/>
</dbReference>
<dbReference type="GO" id="GO:0004675">
    <property type="term" value="F:transmembrane receptor protein serine/threonine kinase activity"/>
    <property type="evidence" value="ECO:0007669"/>
    <property type="project" value="UniProtKB-EC"/>
</dbReference>
<dbReference type="PANTHER" id="PTHR23255:SF22">
    <property type="entry name" value="ACTIVIN RECEPTOR TYPE-1B"/>
    <property type="match status" value="1"/>
</dbReference>
<sequence>MQLSRSKVVHVAAETTSISSQDVGHGWTLQRHCDVGDERRLRQEEMGSSALLTVVLAGVFLLASTIHANTGDDEKLLCTCENRKNTCTNGTCRGDICFYTWVHGNEERGCFSQTHFREQCSGSFEGFFVYCCRENLCNTEVTPPPVIKGVTTTASPEPTRPELWITLSLLLLITVSIVCGLVLFLHFKHTHCRLRNAEEHDVTMLKVPNGDDPTYGDIFDEFCTSGSGTGLPYLVQRTMARQISLVECVGKGRYGEVWRGTWMGESVAVKIFSSRDEQSWFRETEIYNTVQLRHDNILGFIASDMTSKNSSTQLWLVTHFHELGSLYDFLQYSNLEPESCLRMCLSVACGLVHLHTEIVSSQEKPAIAHRDLKSRNILVKRNGQCCIADLGLAVIHSQSHDYLDVGNNPRVGTKRYMAPEVLDETIRTDVFESYKQTDIWALGLVFWEITRRTIVNGIVEEYRPPFFDLVPSDPSFEEMKKVVCVDQQRPSLHNRLHSHPILTAIVKIMKECWYQSPPARLTALRVKKTLSKLDHDSDFSIEKLKQDRDGNAEKMALKQTIRTLLALVAVSAVGHALRCNCTNCEKTGYECETDGACMASTYYNQGKQQHVRICITRDNLVPPGQPFYCLSAEGLLNTHCCYVDYCNSIDLKVPVPTKAGSDWTGQGSPWGPVELVAVIAGPVFLLCVLLMVGVFLFQYHQRAYSHRQRLEVEDPSCDHLYLAKDKTLQDLIYDMSTSGSGSGLPLFVQRTVARTIVLQEIIGKGRFGEVWRGKWRGGDVAVKIFSSREERSWFREAEIYQTIMLRHENILGFIAADNKDNGTWTQLWLVSDYHEHGSLFDYLNRYSVTIEGMIKLALSAASGLAHLHMEILGTQGKPGIAHRDLKSKNILVKKNNVCAIADLGLAVRHESITDTIDIAPNQRVGTKRYMAPEVLDETINMKHFDSFKCADIYALGLVYWEIARRCNTGGIHEEYQLPYYDLVPSDPSIEEMRKVVCDQKLRPNVPNWWQSYESLRVMGKIMRECWYANGAARLTALRIKKTLSQLSVEEDVKM</sequence>
<feature type="binding site" evidence="28">
    <location>
        <position position="270"/>
    </location>
    <ligand>
        <name>ATP</name>
        <dbReference type="ChEBI" id="CHEBI:30616"/>
    </ligand>
</feature>
<keyword evidence="13" id="KW-0418">Kinase</keyword>
<evidence type="ECO:0000256" key="24">
    <source>
        <dbReference type="ARBA" id="ARBA00071863"/>
    </source>
</evidence>
<evidence type="ECO:0000256" key="10">
    <source>
        <dbReference type="ARBA" id="ARBA00022723"/>
    </source>
</evidence>
<evidence type="ECO:0000256" key="1">
    <source>
        <dbReference type="ARBA" id="ARBA00001936"/>
    </source>
</evidence>
<evidence type="ECO:0000256" key="8">
    <source>
        <dbReference type="ARBA" id="ARBA00022692"/>
    </source>
</evidence>
<evidence type="ECO:0000256" key="3">
    <source>
        <dbReference type="ARBA" id="ARBA00004479"/>
    </source>
</evidence>
<dbReference type="CDD" id="cd14143">
    <property type="entry name" value="STKc_TGFbR1_ACVR1b_ACVR1c"/>
    <property type="match status" value="1"/>
</dbReference>
<evidence type="ECO:0000256" key="21">
    <source>
        <dbReference type="ARBA" id="ARBA00047681"/>
    </source>
</evidence>
<dbReference type="CDD" id="cd23536">
    <property type="entry name" value="TFP_LU_ECD_ALK4"/>
    <property type="match status" value="1"/>
</dbReference>
<evidence type="ECO:0000256" key="11">
    <source>
        <dbReference type="ARBA" id="ARBA00022729"/>
    </source>
</evidence>
<keyword evidence="33" id="KW-1185">Reference proteome</keyword>
<feature type="domain" description="GS" evidence="31">
    <location>
        <begin position="213"/>
        <end position="242"/>
    </location>
</feature>
<keyword evidence="17 29" id="KW-0472">Membrane</keyword>
<evidence type="ECO:0000256" key="19">
    <source>
        <dbReference type="ARBA" id="ARBA00023180"/>
    </source>
</evidence>
<dbReference type="PROSITE" id="PS50011">
    <property type="entry name" value="PROTEIN_KINASE_DOM"/>
    <property type="match status" value="2"/>
</dbReference>
<keyword evidence="18 32" id="KW-0675">Receptor</keyword>
<accession>A0AAV6SVB6</accession>
<comment type="subunit">
    <text evidence="23">Binds the type 2 receptor protein ACVR2A.</text>
</comment>
<evidence type="ECO:0000256" key="7">
    <source>
        <dbReference type="ARBA" id="ARBA00022679"/>
    </source>
</evidence>
<dbReference type="InterPro" id="IPR000333">
    <property type="entry name" value="TGFB_receptor"/>
</dbReference>
<feature type="domain" description="Protein kinase" evidence="30">
    <location>
        <begin position="243"/>
        <end position="533"/>
    </location>
</feature>
<evidence type="ECO:0000256" key="5">
    <source>
        <dbReference type="ARBA" id="ARBA00012401"/>
    </source>
</evidence>
<dbReference type="Proteomes" id="UP000693946">
    <property type="component" value="Linkage Group LG11"/>
</dbReference>
<evidence type="ECO:0000259" key="31">
    <source>
        <dbReference type="PROSITE" id="PS51256"/>
    </source>
</evidence>
<dbReference type="GO" id="GO:0005886">
    <property type="term" value="C:plasma membrane"/>
    <property type="evidence" value="ECO:0007669"/>
    <property type="project" value="TreeGrafter"/>
</dbReference>
<dbReference type="AlphaFoldDB" id="A0AAV6SVB6"/>
<dbReference type="Pfam" id="PF07714">
    <property type="entry name" value="PK_Tyr_Ser-Thr"/>
    <property type="match status" value="2"/>
</dbReference>
<keyword evidence="8 29" id="KW-0812">Transmembrane</keyword>
<evidence type="ECO:0000259" key="30">
    <source>
        <dbReference type="PROSITE" id="PS50011"/>
    </source>
</evidence>
<dbReference type="PROSITE" id="PS00107">
    <property type="entry name" value="PROTEIN_KINASE_ATP"/>
    <property type="match status" value="2"/>
</dbReference>
<feature type="transmembrane region" description="Helical" evidence="29">
    <location>
        <begin position="675"/>
        <end position="699"/>
    </location>
</feature>
<keyword evidence="9" id="KW-0053">Apoptosis</keyword>
<name>A0AAV6SVB6_SOLSE</name>
<evidence type="ECO:0000256" key="9">
    <source>
        <dbReference type="ARBA" id="ARBA00022703"/>
    </source>
</evidence>
<evidence type="ECO:0000256" key="2">
    <source>
        <dbReference type="ARBA" id="ARBA00001946"/>
    </source>
</evidence>
<proteinExistence type="inferred from homology"/>
<evidence type="ECO:0000256" key="23">
    <source>
        <dbReference type="ARBA" id="ARBA00064912"/>
    </source>
</evidence>
<evidence type="ECO:0000256" key="20">
    <source>
        <dbReference type="ARBA" id="ARBA00023211"/>
    </source>
</evidence>
<evidence type="ECO:0000256" key="14">
    <source>
        <dbReference type="ARBA" id="ARBA00022840"/>
    </source>
</evidence>
<keyword evidence="16 29" id="KW-1133">Transmembrane helix</keyword>
<keyword evidence="12 28" id="KW-0547">Nucleotide-binding</keyword>
<dbReference type="InterPro" id="IPR003605">
    <property type="entry name" value="GS_dom"/>
</dbReference>
<organism evidence="32 33">
    <name type="scientific">Solea senegalensis</name>
    <name type="common">Senegalese sole</name>
    <dbReference type="NCBI Taxonomy" id="28829"/>
    <lineage>
        <taxon>Eukaryota</taxon>
        <taxon>Metazoa</taxon>
        <taxon>Chordata</taxon>
        <taxon>Craniata</taxon>
        <taxon>Vertebrata</taxon>
        <taxon>Euteleostomi</taxon>
        <taxon>Actinopterygii</taxon>
        <taxon>Neopterygii</taxon>
        <taxon>Teleostei</taxon>
        <taxon>Neoteleostei</taxon>
        <taxon>Acanthomorphata</taxon>
        <taxon>Carangaria</taxon>
        <taxon>Pleuronectiformes</taxon>
        <taxon>Pleuronectoidei</taxon>
        <taxon>Soleidae</taxon>
        <taxon>Solea</taxon>
    </lineage>
</organism>
<evidence type="ECO:0000256" key="22">
    <source>
        <dbReference type="ARBA" id="ARBA00048773"/>
    </source>
</evidence>
<evidence type="ECO:0000313" key="33">
    <source>
        <dbReference type="Proteomes" id="UP000693946"/>
    </source>
</evidence>
<evidence type="ECO:0000256" key="17">
    <source>
        <dbReference type="ARBA" id="ARBA00023136"/>
    </source>
</evidence>
<keyword evidence="19" id="KW-0325">Glycoprotein</keyword>
<comment type="subcellular location">
    <subcellularLocation>
        <location evidence="3">Membrane</location>
        <topology evidence="3">Single-pass type I membrane protein</topology>
    </subcellularLocation>
</comment>
<comment type="catalytic activity">
    <reaction evidence="22">
        <text>L-threonyl-[receptor-protein] + ATP = O-phospho-L-threonyl-[receptor-protein] + ADP + H(+)</text>
        <dbReference type="Rhea" id="RHEA:44880"/>
        <dbReference type="Rhea" id="RHEA-COMP:11024"/>
        <dbReference type="Rhea" id="RHEA-COMP:11025"/>
        <dbReference type="ChEBI" id="CHEBI:15378"/>
        <dbReference type="ChEBI" id="CHEBI:30013"/>
        <dbReference type="ChEBI" id="CHEBI:30616"/>
        <dbReference type="ChEBI" id="CHEBI:61977"/>
        <dbReference type="ChEBI" id="CHEBI:456216"/>
        <dbReference type="EC" id="2.7.11.30"/>
    </reaction>
</comment>
<gene>
    <name evidence="32" type="ORF">JOB18_048675</name>
</gene>
<feature type="transmembrane region" description="Helical" evidence="29">
    <location>
        <begin position="163"/>
        <end position="185"/>
    </location>
</feature>
<comment type="cofactor">
    <cofactor evidence="1">
        <name>Mn(2+)</name>
        <dbReference type="ChEBI" id="CHEBI:29035"/>
    </cofactor>
</comment>
<keyword evidence="7" id="KW-0808">Transferase</keyword>
<dbReference type="GO" id="GO:0006915">
    <property type="term" value="P:apoptotic process"/>
    <property type="evidence" value="ECO:0007669"/>
    <property type="project" value="UniProtKB-KW"/>
</dbReference>
<evidence type="ECO:0000256" key="16">
    <source>
        <dbReference type="ARBA" id="ARBA00022989"/>
    </source>
</evidence>
<evidence type="ECO:0000256" key="28">
    <source>
        <dbReference type="PROSITE-ProRule" id="PRU10141"/>
    </source>
</evidence>
<evidence type="ECO:0000256" key="18">
    <source>
        <dbReference type="ARBA" id="ARBA00023170"/>
    </source>
</evidence>
<dbReference type="InterPro" id="IPR008271">
    <property type="entry name" value="Ser/Thr_kinase_AS"/>
</dbReference>
<keyword evidence="6" id="KW-0723">Serine/threonine-protein kinase</keyword>
<evidence type="ECO:0000256" key="25">
    <source>
        <dbReference type="ARBA" id="ARBA00078646"/>
    </source>
</evidence>
<reference evidence="32 33" key="1">
    <citation type="journal article" date="2021" name="Sci. Rep.">
        <title>Chromosome anchoring in Senegalese sole (Solea senegalensis) reveals sex-associated markers and genome rearrangements in flatfish.</title>
        <authorList>
            <person name="Guerrero-Cozar I."/>
            <person name="Gomez-Garrido J."/>
            <person name="Berbel C."/>
            <person name="Martinez-Blanch J.F."/>
            <person name="Alioto T."/>
            <person name="Claros M.G."/>
            <person name="Gagnaire P.A."/>
            <person name="Manchado M."/>
        </authorList>
    </citation>
    <scope>NUCLEOTIDE SEQUENCE [LARGE SCALE GENOMIC DNA]</scope>
    <source>
        <strain evidence="32">Sse05_10M</strain>
    </source>
</reference>
<protein>
    <recommendedName>
        <fullName evidence="24">Activin receptor type-1C</fullName>
        <ecNumber evidence="5">2.7.11.30</ecNumber>
    </recommendedName>
    <alternativeName>
        <fullName evidence="26">Activin receptor type IC</fullName>
    </alternativeName>
    <alternativeName>
        <fullName evidence="25">Activin receptor-like kinase 7</fullName>
    </alternativeName>
</protein>
<keyword evidence="20" id="KW-0464">Manganese</keyword>
<dbReference type="FunFam" id="1.10.510.10:FF:000045">
    <property type="entry name" value="Receptor protein serine/threonine kinase"/>
    <property type="match status" value="1"/>
</dbReference>
<evidence type="ECO:0000256" key="13">
    <source>
        <dbReference type="ARBA" id="ARBA00022777"/>
    </source>
</evidence>
<evidence type="ECO:0000313" key="32">
    <source>
        <dbReference type="EMBL" id="KAG7521451.1"/>
    </source>
</evidence>
<comment type="similarity">
    <text evidence="4">Belongs to the protein kinase superfamily. TKL Ser/Thr protein kinase family. TGFB receptor subfamily.</text>
</comment>
<dbReference type="EMBL" id="JAGKHQ010000003">
    <property type="protein sequence ID" value="KAG7521451.1"/>
    <property type="molecule type" value="Genomic_DNA"/>
</dbReference>
<evidence type="ECO:0000256" key="6">
    <source>
        <dbReference type="ARBA" id="ARBA00022527"/>
    </source>
</evidence>
<dbReference type="FunFam" id="1.10.510.10:FF:000018">
    <property type="entry name" value="Receptor protein serine/threonine kinase"/>
    <property type="match status" value="1"/>
</dbReference>
<keyword evidence="10" id="KW-0479">Metal-binding</keyword>
<evidence type="ECO:0000256" key="29">
    <source>
        <dbReference type="SAM" id="Phobius"/>
    </source>
</evidence>
<dbReference type="GO" id="GO:0046872">
    <property type="term" value="F:metal ion binding"/>
    <property type="evidence" value="ECO:0007669"/>
    <property type="project" value="UniProtKB-KW"/>
</dbReference>
<evidence type="ECO:0000256" key="26">
    <source>
        <dbReference type="ARBA" id="ARBA00083379"/>
    </source>
</evidence>
<dbReference type="FunFam" id="2.10.60.10:FF:000007">
    <property type="entry name" value="Receptor protein serine/threonine kinase"/>
    <property type="match status" value="1"/>
</dbReference>
<dbReference type="InterPro" id="IPR001245">
    <property type="entry name" value="Ser-Thr/Tyr_kinase_cat_dom"/>
</dbReference>
<keyword evidence="14 28" id="KW-0067">ATP-binding</keyword>
<dbReference type="SMART" id="SM00220">
    <property type="entry name" value="S_TKc"/>
    <property type="match status" value="2"/>
</dbReference>
<feature type="transmembrane region" description="Helical" evidence="29">
    <location>
        <begin position="49"/>
        <end position="67"/>
    </location>
</feature>
<feature type="domain" description="GS" evidence="31">
    <location>
        <begin position="726"/>
        <end position="755"/>
    </location>
</feature>
<dbReference type="FunFam" id="3.30.200.20:FF:000064">
    <property type="entry name" value="Receptor protein serine/threonine kinase"/>
    <property type="match status" value="1"/>
</dbReference>
<dbReference type="InterPro" id="IPR000719">
    <property type="entry name" value="Prot_kinase_dom"/>
</dbReference>
<evidence type="ECO:0000256" key="4">
    <source>
        <dbReference type="ARBA" id="ARBA00009605"/>
    </source>
</evidence>
<comment type="cofactor">
    <cofactor evidence="2">
        <name>Mg(2+)</name>
        <dbReference type="ChEBI" id="CHEBI:18420"/>
    </cofactor>
</comment>
<keyword evidence="15" id="KW-0460">Magnesium</keyword>
<keyword evidence="11" id="KW-0732">Signal</keyword>
<feature type="domain" description="Protein kinase" evidence="30">
    <location>
        <begin position="756"/>
        <end position="1046"/>
    </location>
</feature>
<evidence type="ECO:0000256" key="15">
    <source>
        <dbReference type="ARBA" id="ARBA00022842"/>
    </source>
</evidence>
<evidence type="ECO:0000256" key="27">
    <source>
        <dbReference type="ARBA" id="ARBA00093311"/>
    </source>
</evidence>
<dbReference type="GO" id="GO:0043235">
    <property type="term" value="C:receptor complex"/>
    <property type="evidence" value="ECO:0007669"/>
    <property type="project" value="TreeGrafter"/>
</dbReference>
<evidence type="ECO:0000256" key="12">
    <source>
        <dbReference type="ARBA" id="ARBA00022741"/>
    </source>
</evidence>
<dbReference type="Pfam" id="PF08515">
    <property type="entry name" value="TGF_beta_GS"/>
    <property type="match status" value="2"/>
</dbReference>
<dbReference type="EC" id="2.7.11.30" evidence="5"/>
<feature type="binding site" evidence="28">
    <location>
        <position position="783"/>
    </location>
    <ligand>
        <name>ATP</name>
        <dbReference type="ChEBI" id="CHEBI:30616"/>
    </ligand>
</feature>
<dbReference type="FunFam" id="3.30.200.20:FF:000023">
    <property type="entry name" value="Receptor protein serine/threonine kinase"/>
    <property type="match status" value="1"/>
</dbReference>
<dbReference type="PROSITE" id="PS51256">
    <property type="entry name" value="GS"/>
    <property type="match status" value="2"/>
</dbReference>
<dbReference type="PROSITE" id="PS00108">
    <property type="entry name" value="PROTEIN_KINASE_ST"/>
    <property type="match status" value="2"/>
</dbReference>
<dbReference type="CDD" id="cd23534">
    <property type="entry name" value="TFP_LU_ECD_ALK1"/>
    <property type="match status" value="1"/>
</dbReference>